<dbReference type="Pfam" id="PF00078">
    <property type="entry name" value="RVT_1"/>
    <property type="match status" value="1"/>
</dbReference>
<gene>
    <name evidence="11" type="primary">Tf2-6</name>
    <name evidence="11" type="ORF">EVAR_71461_1</name>
</gene>
<dbReference type="SUPFAM" id="SSF56672">
    <property type="entry name" value="DNA/RNA polymerases"/>
    <property type="match status" value="1"/>
</dbReference>
<feature type="region of interest" description="Disordered" evidence="8">
    <location>
        <begin position="1"/>
        <end position="74"/>
    </location>
</feature>
<dbReference type="Gene3D" id="3.30.70.270">
    <property type="match status" value="2"/>
</dbReference>
<dbReference type="EC" id="2.7.7.49" evidence="1"/>
<dbReference type="PANTHER" id="PTHR37984:SF5">
    <property type="entry name" value="PROTEIN NYNRIN-LIKE"/>
    <property type="match status" value="1"/>
</dbReference>
<evidence type="ECO:0000313" key="12">
    <source>
        <dbReference type="Proteomes" id="UP000299102"/>
    </source>
</evidence>
<dbReference type="GO" id="GO:0003676">
    <property type="term" value="F:nucleic acid binding"/>
    <property type="evidence" value="ECO:0007669"/>
    <property type="project" value="InterPro"/>
</dbReference>
<dbReference type="SUPFAM" id="SSF53098">
    <property type="entry name" value="Ribonuclease H-like"/>
    <property type="match status" value="1"/>
</dbReference>
<dbReference type="Gene3D" id="3.30.420.10">
    <property type="entry name" value="Ribonuclease H-like superfamily/Ribonuclease H"/>
    <property type="match status" value="1"/>
</dbReference>
<dbReference type="FunFam" id="1.10.340.70:FF:000001">
    <property type="entry name" value="Retrovirus-related Pol polyprotein from transposon gypsy-like Protein"/>
    <property type="match status" value="1"/>
</dbReference>
<evidence type="ECO:0000313" key="11">
    <source>
        <dbReference type="EMBL" id="GBP06340.1"/>
    </source>
</evidence>
<dbReference type="InterPro" id="IPR000477">
    <property type="entry name" value="RT_dom"/>
</dbReference>
<dbReference type="Proteomes" id="UP000299102">
    <property type="component" value="Unassembled WGS sequence"/>
</dbReference>
<dbReference type="InterPro" id="IPR001584">
    <property type="entry name" value="Integrase_cat-core"/>
</dbReference>
<feature type="compositionally biased region" description="Low complexity" evidence="8">
    <location>
        <begin position="12"/>
        <end position="25"/>
    </location>
</feature>
<evidence type="ECO:0000259" key="10">
    <source>
        <dbReference type="PROSITE" id="PS50994"/>
    </source>
</evidence>
<dbReference type="EMBL" id="BGZK01004020">
    <property type="protein sequence ID" value="GBP06340.1"/>
    <property type="molecule type" value="Genomic_DNA"/>
</dbReference>
<evidence type="ECO:0000256" key="1">
    <source>
        <dbReference type="ARBA" id="ARBA00012493"/>
    </source>
</evidence>
<dbReference type="FunFam" id="3.30.70.270:FF:000020">
    <property type="entry name" value="Transposon Tf2-6 polyprotein-like Protein"/>
    <property type="match status" value="1"/>
</dbReference>
<sequence length="1347" mass="153848">MNTRNSVKRGKGSSFSRGRSSSSSRNNISIELTENTSSRARVLHSPLNRASFTQSARTDLPTEEPLVGASSDDPVDKSHSVLGIENSSFHNAGLLDFGNFDLGVDQDPTSQHNINLYSAQPSALNRTMNPSQNSNMASGSNTAQLAHNSEHQNVNMASSLDTLFALIEQTMKNTQEEFRRELSSVKQSIAQMNITPGFSNQNVPFRGAPEATSREHLSIEPNVKLEKWKISYGGNGSVSDFLFKVETLCMRTGCTDSHLLANFHVLLTGRAEEWYWMYLKRNREEISFPSLRHALTKEFGHLESDHEILLKISLRKQQQKETYDDFHSSIVTMNLRLRNPLPDTTLMDIIKRNLNSGLRFLLFSTGARDLDEFRDQARRAEKVIWESKFPIAVTGKPENGRSGCRGHSSITPNPESLNFKCYNNIYENTAFYETTCRQIGVQADLTIQDRHQQNKGENFHKLSPEQSLILEKTIFEFPAFEKIGLGCTSLLEHDIDTGDAVPIKSKHYPMSPPRQEEAYAEIERLLRLGVIEESNSPWCSPAVLVRKPGKVRLCIDSRKLNAVTKKDSYPLPHINGLLSRLKDTFFISGIDLKDAFLQIRLTETSKEKTAFAIPGKPLYQYKVMPFGLCNGPQTMSRLMDKVIPSRLRENVFVYLDDLLVCSHDFQSHIKLLSQVASCLKRANLTINIGKSKFCQREIRYLGYIVGNGCLKVDPEKVEVIKNFPYPKSPKQIRRFVGMANWYRHFISNFADLAGPLTDCLKKTNKGFVLSEHAKISFEKLKSALSTAPILSQPNFSKEFIIQCDASRVGVGGVLFQYDDEGKEHPIAFVSQKLNKAQRNYTVTELECLAAIICVNKFRPYVEGLPFRIITDHSSLKWLMSQKDLSGRLARWSLKLQRYDFSIEHRKGSLNVVPDCLSRLNVDQISFNNNSHELDLESPEFECPEYSNLRETMLANKDSLPDIYISDNIILKRTGFRQGIEEEEQSLWRVWVPKPLTDTVIKLAHNSDDACHGGLTKTLFRIRAKYFWPTMLKDVKLFLGSCDICKKIKSSNQISRPEMGKQFVSNRAFERIYCDFLGPYPFTKLQNSVIFICIDHLTKFVFLKALRSATSASVIRYFESEIFPTFGVPRCIHSDNGKQFVSKEIKDFFHSYDIRHIKTGFYAPHSNASERCNREIITKVRFFLMEHRDHKNWDRFIPQILTILRSDFHSSIQCSPYFATFGQNMVQHGSSYKILDKIGCSSGEDLTISTHIDRLTKIREKLKENLDLAHIKSAKTYNLRSRNIQFQKGQIVYRKNHLLSSAPKNINKRFLPKFVKCKIRSRVGNNLYDIEDMNGKYVGKFHATDIKK</sequence>
<keyword evidence="5" id="KW-0255">Endonuclease</keyword>
<feature type="domain" description="Integrase catalytic" evidence="10">
    <location>
        <begin position="1052"/>
        <end position="1223"/>
    </location>
</feature>
<keyword evidence="3" id="KW-0548">Nucleotidyltransferase</keyword>
<dbReference type="GO" id="GO:0042575">
    <property type="term" value="C:DNA polymerase complex"/>
    <property type="evidence" value="ECO:0007669"/>
    <property type="project" value="UniProtKB-ARBA"/>
</dbReference>
<dbReference type="PROSITE" id="PS50994">
    <property type="entry name" value="INTEGRASE"/>
    <property type="match status" value="1"/>
</dbReference>
<dbReference type="PROSITE" id="PS50878">
    <property type="entry name" value="RT_POL"/>
    <property type="match status" value="1"/>
</dbReference>
<feature type="compositionally biased region" description="Polar residues" evidence="8">
    <location>
        <begin position="48"/>
        <end position="57"/>
    </location>
</feature>
<dbReference type="STRING" id="151549.A0A4C1SYJ6"/>
<dbReference type="CDD" id="cd01647">
    <property type="entry name" value="RT_LTR"/>
    <property type="match status" value="1"/>
</dbReference>
<dbReference type="Pfam" id="PF17921">
    <property type="entry name" value="Integrase_H2C2"/>
    <property type="match status" value="1"/>
</dbReference>
<dbReference type="OrthoDB" id="425619at2759"/>
<keyword evidence="12" id="KW-1185">Reference proteome</keyword>
<dbReference type="InterPro" id="IPR041588">
    <property type="entry name" value="Integrase_H2C2"/>
</dbReference>
<keyword evidence="6" id="KW-0378">Hydrolase</keyword>
<evidence type="ECO:0000256" key="4">
    <source>
        <dbReference type="ARBA" id="ARBA00022722"/>
    </source>
</evidence>
<dbReference type="Gene3D" id="3.10.10.10">
    <property type="entry name" value="HIV Type 1 Reverse Transcriptase, subunit A, domain 1"/>
    <property type="match status" value="1"/>
</dbReference>
<evidence type="ECO:0000256" key="7">
    <source>
        <dbReference type="ARBA" id="ARBA00022918"/>
    </source>
</evidence>
<evidence type="ECO:0000256" key="5">
    <source>
        <dbReference type="ARBA" id="ARBA00022759"/>
    </source>
</evidence>
<keyword evidence="4" id="KW-0540">Nuclease</keyword>
<dbReference type="Pfam" id="PF17917">
    <property type="entry name" value="RT_RNaseH"/>
    <property type="match status" value="1"/>
</dbReference>
<keyword evidence="7" id="KW-0695">RNA-directed DNA polymerase</keyword>
<dbReference type="InterPro" id="IPR043502">
    <property type="entry name" value="DNA/RNA_pol_sf"/>
</dbReference>
<feature type="compositionally biased region" description="Polar residues" evidence="8">
    <location>
        <begin position="26"/>
        <end position="39"/>
    </location>
</feature>
<keyword evidence="2" id="KW-0808">Transferase</keyword>
<dbReference type="InterPro" id="IPR043128">
    <property type="entry name" value="Rev_trsase/Diguanyl_cyclase"/>
</dbReference>
<evidence type="ECO:0000256" key="6">
    <source>
        <dbReference type="ARBA" id="ARBA00022801"/>
    </source>
</evidence>
<dbReference type="InterPro" id="IPR041373">
    <property type="entry name" value="RT_RNaseH"/>
</dbReference>
<dbReference type="GO" id="GO:0003964">
    <property type="term" value="F:RNA-directed DNA polymerase activity"/>
    <property type="evidence" value="ECO:0007669"/>
    <property type="project" value="UniProtKB-KW"/>
</dbReference>
<evidence type="ECO:0000256" key="2">
    <source>
        <dbReference type="ARBA" id="ARBA00022679"/>
    </source>
</evidence>
<organism evidence="11 12">
    <name type="scientific">Eumeta variegata</name>
    <name type="common">Bagworm moth</name>
    <name type="synonym">Eumeta japonica</name>
    <dbReference type="NCBI Taxonomy" id="151549"/>
    <lineage>
        <taxon>Eukaryota</taxon>
        <taxon>Metazoa</taxon>
        <taxon>Ecdysozoa</taxon>
        <taxon>Arthropoda</taxon>
        <taxon>Hexapoda</taxon>
        <taxon>Insecta</taxon>
        <taxon>Pterygota</taxon>
        <taxon>Neoptera</taxon>
        <taxon>Endopterygota</taxon>
        <taxon>Lepidoptera</taxon>
        <taxon>Glossata</taxon>
        <taxon>Ditrysia</taxon>
        <taxon>Tineoidea</taxon>
        <taxon>Psychidae</taxon>
        <taxon>Oiketicinae</taxon>
        <taxon>Eumeta</taxon>
    </lineage>
</organism>
<dbReference type="CDD" id="cd09274">
    <property type="entry name" value="RNase_HI_RT_Ty3"/>
    <property type="match status" value="1"/>
</dbReference>
<evidence type="ECO:0000259" key="9">
    <source>
        <dbReference type="PROSITE" id="PS50878"/>
    </source>
</evidence>
<feature type="compositionally biased region" description="Basic residues" evidence="8">
    <location>
        <begin position="1"/>
        <end position="11"/>
    </location>
</feature>
<dbReference type="GO" id="GO:0015074">
    <property type="term" value="P:DNA integration"/>
    <property type="evidence" value="ECO:0007669"/>
    <property type="project" value="InterPro"/>
</dbReference>
<dbReference type="GO" id="GO:0016787">
    <property type="term" value="F:hydrolase activity"/>
    <property type="evidence" value="ECO:0007669"/>
    <property type="project" value="UniProtKB-KW"/>
</dbReference>
<reference evidence="11 12" key="1">
    <citation type="journal article" date="2019" name="Commun. Biol.">
        <title>The bagworm genome reveals a unique fibroin gene that provides high tensile strength.</title>
        <authorList>
            <person name="Kono N."/>
            <person name="Nakamura H."/>
            <person name="Ohtoshi R."/>
            <person name="Tomita M."/>
            <person name="Numata K."/>
            <person name="Arakawa K."/>
        </authorList>
    </citation>
    <scope>NUCLEOTIDE SEQUENCE [LARGE SCALE GENOMIC DNA]</scope>
</reference>
<dbReference type="FunFam" id="3.10.20.370:FF:000001">
    <property type="entry name" value="Retrovirus-related Pol polyprotein from transposon 17.6-like protein"/>
    <property type="match status" value="1"/>
</dbReference>
<dbReference type="InterPro" id="IPR036397">
    <property type="entry name" value="RNaseH_sf"/>
</dbReference>
<dbReference type="Gene3D" id="3.10.20.370">
    <property type="match status" value="1"/>
</dbReference>
<dbReference type="PANTHER" id="PTHR37984">
    <property type="entry name" value="PROTEIN CBG26694"/>
    <property type="match status" value="1"/>
</dbReference>
<dbReference type="Gene3D" id="1.10.340.70">
    <property type="match status" value="1"/>
</dbReference>
<accession>A0A4C1SYJ6</accession>
<evidence type="ECO:0000256" key="8">
    <source>
        <dbReference type="SAM" id="MobiDB-lite"/>
    </source>
</evidence>
<name>A0A4C1SYJ6_EUMVA</name>
<comment type="caution">
    <text evidence="11">The sequence shown here is derived from an EMBL/GenBank/DDBJ whole genome shotgun (WGS) entry which is preliminary data.</text>
</comment>
<dbReference type="InterPro" id="IPR012337">
    <property type="entry name" value="RNaseH-like_sf"/>
</dbReference>
<evidence type="ECO:0000256" key="3">
    <source>
        <dbReference type="ARBA" id="ARBA00022695"/>
    </source>
</evidence>
<dbReference type="GO" id="GO:0004519">
    <property type="term" value="F:endonuclease activity"/>
    <property type="evidence" value="ECO:0007669"/>
    <property type="project" value="UniProtKB-KW"/>
</dbReference>
<dbReference type="Pfam" id="PF00665">
    <property type="entry name" value="rve"/>
    <property type="match status" value="1"/>
</dbReference>
<dbReference type="InterPro" id="IPR050951">
    <property type="entry name" value="Retrovirus_Pol_polyprotein"/>
</dbReference>
<protein>
    <recommendedName>
        <fullName evidence="1">RNA-directed DNA polymerase</fullName>
        <ecNumber evidence="1">2.7.7.49</ecNumber>
    </recommendedName>
</protein>
<feature type="domain" description="Reverse transcriptase" evidence="9">
    <location>
        <begin position="526"/>
        <end position="705"/>
    </location>
</feature>
<proteinExistence type="predicted"/>